<dbReference type="Pfam" id="PF03184">
    <property type="entry name" value="DDE_1"/>
    <property type="match status" value="1"/>
</dbReference>
<proteinExistence type="predicted"/>
<dbReference type="InterPro" id="IPR050863">
    <property type="entry name" value="CenT-Element_Derived"/>
</dbReference>
<dbReference type="EMBL" id="JACYCD010000480">
    <property type="protein sequence ID" value="KAF8692810.1"/>
    <property type="molecule type" value="Genomic_DNA"/>
</dbReference>
<dbReference type="GO" id="GO:0003677">
    <property type="term" value="F:DNA binding"/>
    <property type="evidence" value="ECO:0007669"/>
    <property type="project" value="TreeGrafter"/>
</dbReference>
<dbReference type="OrthoDB" id="3268489at2759"/>
<protein>
    <submittedName>
        <fullName evidence="2">Tigger transposable element-derived protein</fullName>
    </submittedName>
</protein>
<evidence type="ECO:0000313" key="3">
    <source>
        <dbReference type="Proteomes" id="UP000602905"/>
    </source>
</evidence>
<dbReference type="PANTHER" id="PTHR19303">
    <property type="entry name" value="TRANSPOSON"/>
    <property type="match status" value="1"/>
</dbReference>
<dbReference type="PANTHER" id="PTHR19303:SF73">
    <property type="entry name" value="PROTEIN PDC2"/>
    <property type="match status" value="1"/>
</dbReference>
<sequence>MQKQRSKLCLTGAPICEKVREFCCLFNIPEDEVPAFHGEAASAPIDTIQAEVEQLARIIEPYDPNEIFRIDEIALFFCLPPNKGLATGHTSGVEADKIRVTYLLGSNMSGSEKLEPLVIGQAHRPHCFEGSEGDKLGFYYLWNSTAWMVQSIWQKFLFGLNACMVHQNQHVLLLRHARLAPSVAPDVGIDANDAFDAENAARVEAEAVQNGVARHPNLLEPEFMQMMEALSLSQPTEHELTDVEIVDAVHTVVSP</sequence>
<reference evidence="2" key="1">
    <citation type="submission" date="2020-09" db="EMBL/GenBank/DDBJ databases">
        <title>Comparative genome analyses of four rice-infecting Rhizoctonia solani isolates reveal extensive enrichment of homogalacturonan modification genes.</title>
        <authorList>
            <person name="Lee D.-Y."/>
            <person name="Jeon J."/>
            <person name="Kim K.-T."/>
            <person name="Cheong K."/>
            <person name="Song H."/>
            <person name="Choi G."/>
            <person name="Ko J."/>
            <person name="Opiyo S.O."/>
            <person name="Zuo S."/>
            <person name="Madhav S."/>
            <person name="Lee Y.-H."/>
            <person name="Wang G.-L."/>
        </authorList>
    </citation>
    <scope>NUCLEOTIDE SEQUENCE</scope>
    <source>
        <strain evidence="2">AG1-IA WGL</strain>
    </source>
</reference>
<accession>A0A8H7HL82</accession>
<dbReference type="AlphaFoldDB" id="A0A8H7HL82"/>
<dbReference type="Proteomes" id="UP000602905">
    <property type="component" value="Unassembled WGS sequence"/>
</dbReference>
<feature type="domain" description="DDE-1" evidence="1">
    <location>
        <begin position="99"/>
        <end position="174"/>
    </location>
</feature>
<organism evidence="2 3">
    <name type="scientific">Rhizoctonia solani</name>
    <dbReference type="NCBI Taxonomy" id="456999"/>
    <lineage>
        <taxon>Eukaryota</taxon>
        <taxon>Fungi</taxon>
        <taxon>Dikarya</taxon>
        <taxon>Basidiomycota</taxon>
        <taxon>Agaricomycotina</taxon>
        <taxon>Agaricomycetes</taxon>
        <taxon>Cantharellales</taxon>
        <taxon>Ceratobasidiaceae</taxon>
        <taxon>Rhizoctonia</taxon>
    </lineage>
</organism>
<gene>
    <name evidence="2" type="ORF">RHS03_08544</name>
</gene>
<evidence type="ECO:0000313" key="2">
    <source>
        <dbReference type="EMBL" id="KAF8692810.1"/>
    </source>
</evidence>
<evidence type="ECO:0000259" key="1">
    <source>
        <dbReference type="Pfam" id="PF03184"/>
    </source>
</evidence>
<feature type="non-terminal residue" evidence="2">
    <location>
        <position position="1"/>
    </location>
</feature>
<dbReference type="GO" id="GO:0005634">
    <property type="term" value="C:nucleus"/>
    <property type="evidence" value="ECO:0007669"/>
    <property type="project" value="TreeGrafter"/>
</dbReference>
<dbReference type="InterPro" id="IPR004875">
    <property type="entry name" value="DDE_SF_endonuclease_dom"/>
</dbReference>
<name>A0A8H7HL82_9AGAM</name>
<comment type="caution">
    <text evidence="2">The sequence shown here is derived from an EMBL/GenBank/DDBJ whole genome shotgun (WGS) entry which is preliminary data.</text>
</comment>